<feature type="compositionally biased region" description="Basic and acidic residues" evidence="1">
    <location>
        <begin position="261"/>
        <end position="272"/>
    </location>
</feature>
<comment type="caution">
    <text evidence="2">The sequence shown here is derived from an EMBL/GenBank/DDBJ whole genome shotgun (WGS) entry which is preliminary data.</text>
</comment>
<dbReference type="InterPro" id="IPR013951">
    <property type="entry name" value="Rxt3"/>
</dbReference>
<feature type="compositionally biased region" description="Low complexity" evidence="1">
    <location>
        <begin position="107"/>
        <end position="121"/>
    </location>
</feature>
<evidence type="ECO:0008006" key="4">
    <source>
        <dbReference type="Google" id="ProtNLM"/>
    </source>
</evidence>
<dbReference type="Proteomes" id="UP000829685">
    <property type="component" value="Unassembled WGS sequence"/>
</dbReference>
<feature type="compositionally biased region" description="Polar residues" evidence="1">
    <location>
        <begin position="841"/>
        <end position="853"/>
    </location>
</feature>
<feature type="compositionally biased region" description="Pro residues" evidence="1">
    <location>
        <begin position="540"/>
        <end position="557"/>
    </location>
</feature>
<feature type="compositionally biased region" description="Low complexity" evidence="1">
    <location>
        <begin position="204"/>
        <end position="214"/>
    </location>
</feature>
<feature type="compositionally biased region" description="Polar residues" evidence="1">
    <location>
        <begin position="780"/>
        <end position="798"/>
    </location>
</feature>
<feature type="compositionally biased region" description="Low complexity" evidence="1">
    <location>
        <begin position="42"/>
        <end position="52"/>
    </location>
</feature>
<dbReference type="Gene3D" id="2.170.130.20">
    <property type="entry name" value="LCCL-like domain"/>
    <property type="match status" value="1"/>
</dbReference>
<feature type="compositionally biased region" description="Basic and acidic residues" evidence="1">
    <location>
        <begin position="429"/>
        <end position="465"/>
    </location>
</feature>
<evidence type="ECO:0000313" key="2">
    <source>
        <dbReference type="EMBL" id="KAI1861831.1"/>
    </source>
</evidence>
<dbReference type="AlphaFoldDB" id="A0A9P9WGB7"/>
<gene>
    <name evidence="2" type="ORF">JX265_009334</name>
</gene>
<dbReference type="EMBL" id="JAFIMR010000028">
    <property type="protein sequence ID" value="KAI1861831.1"/>
    <property type="molecule type" value="Genomic_DNA"/>
</dbReference>
<sequence length="1209" mass="130948">MDPRPPPPHQPPPPPSSQHQHGVPFVRNPSSPPYGRSPFPPAAANNNNSYPPASHPPSHPTSASPAAYGPDHQRRPSADAPTYFPHHHQPQQSRMPFGPGPGSDPASHPGPSHSRHQSSSSIGAGPLGRKMGPPSPPPQQQMGHYGMPPAPRAPPPSIGPPAAFPSARELPALNSIPRTGSTGGSMSIAGMLGGGLGAAPREPTPGSHPSAHAAPYPPPSTTPGSAGPGPAYAGSIHASPRMQHAAADFGPYSRRPQTPTDHARPYDARDQRGSAAGSPPQAVYGTPEVLRYGTPQAHPGRGPPLGPADDRRDQSGRMSAGSLPPRPSSQPRAYHGPGRSLDMGRGPPPGEPFYGPRREELRPGQAEFNPEGPPRGIPYDEQRRLMDRDREYRERIERDAELRERDRISRARFEEEQHRLHHQRPPFMSERERMEQMERERMERDREFEMRERERRERTSSDPSRHGGRPGDFGPQGGPGPQGPPPYGRDHRDAAPGWQLRPGYEQPPPRPYDQMYGPRPGANEHPASAAPQYGGYPAHSQPPPDRYPPGGPPPPHAVPVSQPGPGAPQPYESPDRHRFAHLPPHHHQQHQPPHRGRPGDEGPPPPSVAYNGGSAAHLAESSRPARPNDDGGPAPPLARQQSGGFLAIGEINRKGRVSPLPQAVQGAQPQSVTPAAEPGIKSEFGRMFSGIGSGASAFGVSSPAPSHLPFTNAGLARRDDAEAPSEPAAPEPPAKPARKRNRKTKDEDSKGDDDSSGRLTPVGRTKRARTNHAHHHHHQYVTTDYSIRQSQYTNMATSSHHHHHHHVPERTASPLHPNNTPLKNMKSSTPGHSPTGLPLTHNHQIPRSTNNTAGAAAARQRVQSPTIVPKPKRTISSQRVLDSCAHKPRKHLGDVVYSVSLSKEKFTTHSKDGYRSNPKPLPMDLIKDNENSTLTVKVPRANLDPTAREEITKRCAVWGTDVYTDDSDVIAACIHSGWFRGEWGSDVDVALLELDKPTPKSKRGGATAIEKKPQDVLQAPPTTGPMHVPPNRDLHVTILILPSLDIYRGTTMHGLRSRDWGGSSHGRRITHDGLSFKIMEVRWVDGAAPQSRLRGKARRERIRKAMSEVHRSQVIDLSGPKKTEPQVSQTTPAVNGDGDKENRPATKGTPAVDSGKKDGAWAFVQKNGPVEITTPTQATQEVRESSENNAQPMDTDDVARVEAKTATVA</sequence>
<organism evidence="2 3">
    <name type="scientific">Neoarthrinium moseri</name>
    <dbReference type="NCBI Taxonomy" id="1658444"/>
    <lineage>
        <taxon>Eukaryota</taxon>
        <taxon>Fungi</taxon>
        <taxon>Dikarya</taxon>
        <taxon>Ascomycota</taxon>
        <taxon>Pezizomycotina</taxon>
        <taxon>Sordariomycetes</taxon>
        <taxon>Xylariomycetidae</taxon>
        <taxon>Amphisphaeriales</taxon>
        <taxon>Apiosporaceae</taxon>
        <taxon>Neoarthrinium</taxon>
    </lineage>
</organism>
<accession>A0A9P9WGB7</accession>
<feature type="region of interest" description="Disordered" evidence="1">
    <location>
        <begin position="718"/>
        <end position="880"/>
    </location>
</feature>
<feature type="compositionally biased region" description="Basic residues" evidence="1">
    <location>
        <begin position="764"/>
        <end position="779"/>
    </location>
</feature>
<feature type="compositionally biased region" description="Pro residues" evidence="1">
    <location>
        <begin position="148"/>
        <end position="163"/>
    </location>
</feature>
<feature type="compositionally biased region" description="Basic and acidic residues" evidence="1">
    <location>
        <begin position="744"/>
        <end position="756"/>
    </location>
</feature>
<proteinExistence type="predicted"/>
<keyword evidence="3" id="KW-1185">Reference proteome</keyword>
<reference evidence="2" key="1">
    <citation type="submission" date="2021-03" db="EMBL/GenBank/DDBJ databases">
        <title>Revisited historic fungal species revealed as producer of novel bioactive compounds through whole genome sequencing and comparative genomics.</title>
        <authorList>
            <person name="Vignolle G.A."/>
            <person name="Hochenegger N."/>
            <person name="Mach R.L."/>
            <person name="Mach-Aigner A.R."/>
            <person name="Javad Rahimi M."/>
            <person name="Salim K.A."/>
            <person name="Chan C.M."/>
            <person name="Lim L.B.L."/>
            <person name="Cai F."/>
            <person name="Druzhinina I.S."/>
            <person name="U'Ren J.M."/>
            <person name="Derntl C."/>
        </authorList>
    </citation>
    <scope>NUCLEOTIDE SEQUENCE</scope>
    <source>
        <strain evidence="2">TUCIM 5799</strain>
    </source>
</reference>
<protein>
    <recommendedName>
        <fullName evidence="4">Histone deacetylation protein Rxt3</fullName>
    </recommendedName>
</protein>
<feature type="compositionally biased region" description="Pro residues" evidence="1">
    <location>
        <begin position="1"/>
        <end position="16"/>
    </location>
</feature>
<feature type="compositionally biased region" description="Polar residues" evidence="1">
    <location>
        <begin position="816"/>
        <end position="832"/>
    </location>
</feature>
<evidence type="ECO:0000313" key="3">
    <source>
        <dbReference type="Proteomes" id="UP000829685"/>
    </source>
</evidence>
<name>A0A9P9WGB7_9PEZI</name>
<feature type="compositionally biased region" description="Basic and acidic residues" evidence="1">
    <location>
        <begin position="1104"/>
        <end position="1124"/>
    </location>
</feature>
<feature type="compositionally biased region" description="Gly residues" evidence="1">
    <location>
        <begin position="470"/>
        <end position="480"/>
    </location>
</feature>
<dbReference type="Pfam" id="PF08642">
    <property type="entry name" value="Rxt3"/>
    <property type="match status" value="1"/>
</dbReference>
<dbReference type="InterPro" id="IPR036609">
    <property type="entry name" value="LCCL_sf"/>
</dbReference>
<feature type="region of interest" description="Disordered" evidence="1">
    <location>
        <begin position="1"/>
        <end position="679"/>
    </location>
</feature>
<feature type="compositionally biased region" description="Basic residues" evidence="1">
    <location>
        <begin position="578"/>
        <end position="596"/>
    </location>
</feature>
<dbReference type="SUPFAM" id="SSF69848">
    <property type="entry name" value="LCCL domain"/>
    <property type="match status" value="1"/>
</dbReference>
<feature type="compositionally biased region" description="Basic and acidic residues" evidence="1">
    <location>
        <begin position="378"/>
        <end position="418"/>
    </location>
</feature>
<feature type="region of interest" description="Disordered" evidence="1">
    <location>
        <begin position="1104"/>
        <end position="1209"/>
    </location>
</feature>
<feature type="compositionally biased region" description="Low complexity" evidence="1">
    <location>
        <begin position="222"/>
        <end position="235"/>
    </location>
</feature>
<evidence type="ECO:0000256" key="1">
    <source>
        <dbReference type="SAM" id="MobiDB-lite"/>
    </source>
</evidence>